<dbReference type="PRINTS" id="PR00111">
    <property type="entry name" value="ABHYDROLASE"/>
</dbReference>
<dbReference type="AlphaFoldDB" id="A0A932I3F2"/>
<dbReference type="EMBL" id="JACPUR010000038">
    <property type="protein sequence ID" value="MBI3129185.1"/>
    <property type="molecule type" value="Genomic_DNA"/>
</dbReference>
<proteinExistence type="predicted"/>
<accession>A0A932I3F2</accession>
<dbReference type="PANTHER" id="PTHR43798:SF33">
    <property type="entry name" value="HYDROLASE, PUTATIVE (AFU_ORTHOLOGUE AFUA_2G14860)-RELATED"/>
    <property type="match status" value="1"/>
</dbReference>
<dbReference type="Pfam" id="PF12697">
    <property type="entry name" value="Abhydrolase_6"/>
    <property type="match status" value="1"/>
</dbReference>
<dbReference type="InterPro" id="IPR000073">
    <property type="entry name" value="AB_hydrolase_1"/>
</dbReference>
<dbReference type="GO" id="GO:0016020">
    <property type="term" value="C:membrane"/>
    <property type="evidence" value="ECO:0007669"/>
    <property type="project" value="TreeGrafter"/>
</dbReference>
<dbReference type="SUPFAM" id="SSF53474">
    <property type="entry name" value="alpha/beta-Hydrolases"/>
    <property type="match status" value="1"/>
</dbReference>
<gene>
    <name evidence="2" type="ORF">HYZ11_16380</name>
</gene>
<evidence type="ECO:0000313" key="2">
    <source>
        <dbReference type="EMBL" id="MBI3129185.1"/>
    </source>
</evidence>
<keyword evidence="2" id="KW-0378">Hydrolase</keyword>
<name>A0A932I3F2_UNCTE</name>
<dbReference type="Proteomes" id="UP000782312">
    <property type="component" value="Unassembled WGS sequence"/>
</dbReference>
<reference evidence="2" key="1">
    <citation type="submission" date="2020-07" db="EMBL/GenBank/DDBJ databases">
        <title>Huge and variable diversity of episymbiotic CPR bacteria and DPANN archaea in groundwater ecosystems.</title>
        <authorList>
            <person name="He C.Y."/>
            <person name="Keren R."/>
            <person name="Whittaker M."/>
            <person name="Farag I.F."/>
            <person name="Doudna J."/>
            <person name="Cate J.H.D."/>
            <person name="Banfield J.F."/>
        </authorList>
    </citation>
    <scope>NUCLEOTIDE SEQUENCE</scope>
    <source>
        <strain evidence="2">NC_groundwater_763_Ag_S-0.2um_68_21</strain>
    </source>
</reference>
<dbReference type="InterPro" id="IPR029058">
    <property type="entry name" value="AB_hydrolase_fold"/>
</dbReference>
<evidence type="ECO:0000313" key="3">
    <source>
        <dbReference type="Proteomes" id="UP000782312"/>
    </source>
</evidence>
<evidence type="ECO:0000259" key="1">
    <source>
        <dbReference type="Pfam" id="PF12697"/>
    </source>
</evidence>
<dbReference type="InterPro" id="IPR050266">
    <property type="entry name" value="AB_hydrolase_sf"/>
</dbReference>
<protein>
    <submittedName>
        <fullName evidence="2">Alpha/beta fold hydrolase</fullName>
    </submittedName>
</protein>
<dbReference type="Gene3D" id="3.40.50.1820">
    <property type="entry name" value="alpha/beta hydrolase"/>
    <property type="match status" value="1"/>
</dbReference>
<dbReference type="GO" id="GO:0016787">
    <property type="term" value="F:hydrolase activity"/>
    <property type="evidence" value="ECO:0007669"/>
    <property type="project" value="UniProtKB-KW"/>
</dbReference>
<comment type="caution">
    <text evidence="2">The sequence shown here is derived from an EMBL/GenBank/DDBJ whole genome shotgun (WGS) entry which is preliminary data.</text>
</comment>
<sequence>MPRVKANGISFNYVVKGNGPPLVLSHGFQNCGGFAFKPVIGRLAERFTVYAWDKRGHGDSDKPGGPYSIQMFSDDLLAFIDALKLDRIDLLGHSMGGRTATLFGIGHSDRLKRLMLLSSSCGAPKGAYREHFRALHDLALAKGMEAVFEHPEFRGLIPAAMITGENEKEYRKSFLRNTPQTYSDTGAALFNMPDLSGRLHKISAPTWVGYGENDPGPMAYAEAYRKNIPDCTLCILKGSGHFPVWDNTEGLLREVFGFLDSHPAG</sequence>
<organism evidence="2 3">
    <name type="scientific">Tectimicrobiota bacterium</name>
    <dbReference type="NCBI Taxonomy" id="2528274"/>
    <lineage>
        <taxon>Bacteria</taxon>
        <taxon>Pseudomonadati</taxon>
        <taxon>Nitrospinota/Tectimicrobiota group</taxon>
        <taxon>Candidatus Tectimicrobiota</taxon>
    </lineage>
</organism>
<dbReference type="PANTHER" id="PTHR43798">
    <property type="entry name" value="MONOACYLGLYCEROL LIPASE"/>
    <property type="match status" value="1"/>
</dbReference>
<feature type="domain" description="AB hydrolase-1" evidence="1">
    <location>
        <begin position="22"/>
        <end position="250"/>
    </location>
</feature>